<dbReference type="InterPro" id="IPR000914">
    <property type="entry name" value="SBP_5_dom"/>
</dbReference>
<dbReference type="Gene3D" id="3.10.105.10">
    <property type="entry name" value="Dipeptide-binding Protein, Domain 3"/>
    <property type="match status" value="1"/>
</dbReference>
<sequence>MTTVKRFTAHAARVATAVVGGVVIASAGLAACSSGDEDSARLESLGYVVPNPIMTTNAGTSLGVATDAAKVSARLYPGASIAGPEGQLLPNPDIVTATRAADDPRRVDYVINDKAEYSDGQPVVCDDFLLTQAASSDPALFGSDLPLFYQVENIDCAPGNKQFAVHFKEGFGNRYMELFSAGTVMPAHIVAEKAEVADVVSAVASEDQEAKTRIAQAWQDTFNVTRTDPASVPTSGPYSVAERGEDGHLKLVANPHYAGPAPVQDPLYVYPSTVDVKKLAEDRALGVADLDTDVHPQDVGLDGDDWVVQTPTSERVDTLRLSGINQLESEEARRAFGECVDRARIAADVKKATGMDVQPTGLRVVPPTHALAPQLQPTNDAAMAVNLDSAREHLGGQQIRIGYLDSTPRYKTIVESIQASCADAGIEVQPTALSADSYGTLGQDYDVLLDTRGSFGRNSSENTNVFSRLEAIRASEENLQRDSMTIPLTTEPRQIAVEHHVDYVTDNGSDAGLAWNMDRWTEQDHPVESTEDHHE</sequence>
<dbReference type="PROSITE" id="PS51257">
    <property type="entry name" value="PROKAR_LIPOPROTEIN"/>
    <property type="match status" value="1"/>
</dbReference>
<dbReference type="EMBL" id="WBZJ01000001">
    <property type="protein sequence ID" value="KAB3523428.1"/>
    <property type="molecule type" value="Genomic_DNA"/>
</dbReference>
<feature type="chain" id="PRO_5045639020" evidence="1">
    <location>
        <begin position="31"/>
        <end position="535"/>
    </location>
</feature>
<reference evidence="3 4" key="1">
    <citation type="submission" date="2019-10" db="EMBL/GenBank/DDBJ databases">
        <title>Corynebacterium sp novel species isolated from the respiratory tract of Marmot.</title>
        <authorList>
            <person name="Zhang G."/>
        </authorList>
    </citation>
    <scope>NUCLEOTIDE SEQUENCE [LARGE SCALE GENOMIC DNA]</scope>
    <source>
        <strain evidence="3 4">336</strain>
    </source>
</reference>
<keyword evidence="4" id="KW-1185">Reference proteome</keyword>
<evidence type="ECO:0000256" key="1">
    <source>
        <dbReference type="SAM" id="SignalP"/>
    </source>
</evidence>
<dbReference type="SUPFAM" id="SSF53850">
    <property type="entry name" value="Periplasmic binding protein-like II"/>
    <property type="match status" value="1"/>
</dbReference>
<proteinExistence type="predicted"/>
<evidence type="ECO:0000313" key="4">
    <source>
        <dbReference type="Proteomes" id="UP000436181"/>
    </source>
</evidence>
<keyword evidence="1" id="KW-0732">Signal</keyword>
<gene>
    <name evidence="3" type="ORF">F8377_04730</name>
</gene>
<name>A0ABQ6VI26_9CORY</name>
<dbReference type="Proteomes" id="UP000436181">
    <property type="component" value="Unassembled WGS sequence"/>
</dbReference>
<dbReference type="InterPro" id="IPR039424">
    <property type="entry name" value="SBP_5"/>
</dbReference>
<comment type="caution">
    <text evidence="3">The sequence shown here is derived from an EMBL/GenBank/DDBJ whole genome shotgun (WGS) entry which is preliminary data.</text>
</comment>
<dbReference type="PANTHER" id="PTHR30290">
    <property type="entry name" value="PERIPLASMIC BINDING COMPONENT OF ABC TRANSPORTER"/>
    <property type="match status" value="1"/>
</dbReference>
<feature type="signal peptide" evidence="1">
    <location>
        <begin position="1"/>
        <end position="30"/>
    </location>
</feature>
<dbReference type="PANTHER" id="PTHR30290:SF65">
    <property type="entry name" value="MONOACYL PHOSPHATIDYLINOSITOL TETRAMANNOSIDE-BINDING PROTEIN LPQW-RELATED"/>
    <property type="match status" value="1"/>
</dbReference>
<evidence type="ECO:0000259" key="2">
    <source>
        <dbReference type="Pfam" id="PF00496"/>
    </source>
</evidence>
<organism evidence="3 4">
    <name type="scientific">Corynebacterium zhongnanshanii</name>
    <dbReference type="NCBI Taxonomy" id="2768834"/>
    <lineage>
        <taxon>Bacteria</taxon>
        <taxon>Bacillati</taxon>
        <taxon>Actinomycetota</taxon>
        <taxon>Actinomycetes</taxon>
        <taxon>Mycobacteriales</taxon>
        <taxon>Corynebacteriaceae</taxon>
        <taxon>Corynebacterium</taxon>
    </lineage>
</organism>
<feature type="domain" description="Solute-binding protein family 5" evidence="2">
    <location>
        <begin position="91"/>
        <end position="450"/>
    </location>
</feature>
<dbReference type="Pfam" id="PF00496">
    <property type="entry name" value="SBP_bac_5"/>
    <property type="match status" value="1"/>
</dbReference>
<accession>A0ABQ6VI26</accession>
<dbReference type="Gene3D" id="3.40.190.10">
    <property type="entry name" value="Periplasmic binding protein-like II"/>
    <property type="match status" value="1"/>
</dbReference>
<evidence type="ECO:0000313" key="3">
    <source>
        <dbReference type="EMBL" id="KAB3523428.1"/>
    </source>
</evidence>
<protein>
    <submittedName>
        <fullName evidence="3">Peptide ABC transporter</fullName>
    </submittedName>
</protein>